<dbReference type="PROSITE" id="PS50983">
    <property type="entry name" value="FE_B12_PBP"/>
    <property type="match status" value="1"/>
</dbReference>
<dbReference type="PANTHER" id="PTHR30535">
    <property type="entry name" value="VITAMIN B12-BINDING PROTEIN"/>
    <property type="match status" value="1"/>
</dbReference>
<dbReference type="PROSITE" id="PS51318">
    <property type="entry name" value="TAT"/>
    <property type="match status" value="1"/>
</dbReference>
<name>A0ABP5QFU7_9MICO</name>
<accession>A0ABP5QFU7</accession>
<dbReference type="Gene3D" id="3.40.50.1980">
    <property type="entry name" value="Nitrogenase molybdenum iron protein domain"/>
    <property type="match status" value="2"/>
</dbReference>
<evidence type="ECO:0000256" key="2">
    <source>
        <dbReference type="SAM" id="SignalP"/>
    </source>
</evidence>
<dbReference type="InterPro" id="IPR006311">
    <property type="entry name" value="TAT_signal"/>
</dbReference>
<gene>
    <name evidence="4" type="ORF">GCM10009851_19290</name>
</gene>
<evidence type="ECO:0000313" key="5">
    <source>
        <dbReference type="Proteomes" id="UP001500929"/>
    </source>
</evidence>
<dbReference type="RefSeq" id="WP_259479408.1">
    <property type="nucleotide sequence ID" value="NZ_BAAAQY010000005.1"/>
</dbReference>
<feature type="domain" description="Fe/B12 periplasmic-binding" evidence="3">
    <location>
        <begin position="111"/>
        <end position="377"/>
    </location>
</feature>
<keyword evidence="2" id="KW-0732">Signal</keyword>
<keyword evidence="5" id="KW-1185">Reference proteome</keyword>
<sequence length="390" mass="40364">MTSHTRPTPRLRRALAAALALAVAATLAACTPGAGHASAELQCTSSDVPLAELDLAPDPRTHVGESTACLEDTGIEAVSADEVEGGDAAPVLPATVVDNQGTEVTVTDTSRILALDIYGSLAATVFGLGLGDQVVGRDTSTSFEGAEDLPLVTQNGHELNGEAILELAPTVVFTDSSIGPWDVVLQLRDAGIPVVVTTPERNLDNFGDIANLVAAALGVPERGAALTERVNAEITAEMTEIAAVTPVDPADRPRILFLYVRGNAGVYYIFGEESGADTLIEALGGVDVAGEIGWMGMRPMTAEALVKAQPDILLMMTKGLESVGGVDGLLERIPAVAETPAGQNRRIVDMSDYEIMSFGPRTAAVLDALARAIYAPDASGPVTTEDAVSP</sequence>
<dbReference type="SUPFAM" id="SSF53807">
    <property type="entry name" value="Helical backbone' metal receptor"/>
    <property type="match status" value="1"/>
</dbReference>
<dbReference type="PANTHER" id="PTHR30535:SF4">
    <property type="entry name" value="HEMIN-BINDING PERIPLASMIC PROTEIN HMUT"/>
    <property type="match status" value="1"/>
</dbReference>
<reference evidence="5" key="1">
    <citation type="journal article" date="2019" name="Int. J. Syst. Evol. Microbiol.">
        <title>The Global Catalogue of Microorganisms (GCM) 10K type strain sequencing project: providing services to taxonomists for standard genome sequencing and annotation.</title>
        <authorList>
            <consortium name="The Broad Institute Genomics Platform"/>
            <consortium name="The Broad Institute Genome Sequencing Center for Infectious Disease"/>
            <person name="Wu L."/>
            <person name="Ma J."/>
        </authorList>
    </citation>
    <scope>NUCLEOTIDE SEQUENCE [LARGE SCALE GENOMIC DNA]</scope>
    <source>
        <strain evidence="5">JCM 16117</strain>
    </source>
</reference>
<feature type="chain" id="PRO_5047161331" evidence="2">
    <location>
        <begin position="29"/>
        <end position="390"/>
    </location>
</feature>
<evidence type="ECO:0000313" key="4">
    <source>
        <dbReference type="EMBL" id="GAA2234412.1"/>
    </source>
</evidence>
<dbReference type="Proteomes" id="UP001500929">
    <property type="component" value="Unassembled WGS sequence"/>
</dbReference>
<dbReference type="Pfam" id="PF01497">
    <property type="entry name" value="Peripla_BP_2"/>
    <property type="match status" value="1"/>
</dbReference>
<dbReference type="InterPro" id="IPR002491">
    <property type="entry name" value="ABC_transptr_periplasmic_BD"/>
</dbReference>
<comment type="caution">
    <text evidence="4">The sequence shown here is derived from an EMBL/GenBank/DDBJ whole genome shotgun (WGS) entry which is preliminary data.</text>
</comment>
<comment type="similarity">
    <text evidence="1">Belongs to the bacterial solute-binding protein 8 family.</text>
</comment>
<proteinExistence type="inferred from homology"/>
<evidence type="ECO:0000259" key="3">
    <source>
        <dbReference type="PROSITE" id="PS50983"/>
    </source>
</evidence>
<dbReference type="InterPro" id="IPR050902">
    <property type="entry name" value="ABC_Transporter_SBP"/>
</dbReference>
<protein>
    <submittedName>
        <fullName evidence="4">Hemin ABC transporter substrate-binding protein</fullName>
    </submittedName>
</protein>
<organism evidence="4 5">
    <name type="scientific">Herbiconiux moechotypicola</name>
    <dbReference type="NCBI Taxonomy" id="637393"/>
    <lineage>
        <taxon>Bacteria</taxon>
        <taxon>Bacillati</taxon>
        <taxon>Actinomycetota</taxon>
        <taxon>Actinomycetes</taxon>
        <taxon>Micrococcales</taxon>
        <taxon>Microbacteriaceae</taxon>
        <taxon>Herbiconiux</taxon>
    </lineage>
</organism>
<feature type="signal peptide" evidence="2">
    <location>
        <begin position="1"/>
        <end position="28"/>
    </location>
</feature>
<dbReference type="PROSITE" id="PS51257">
    <property type="entry name" value="PROKAR_LIPOPROTEIN"/>
    <property type="match status" value="1"/>
</dbReference>
<evidence type="ECO:0000256" key="1">
    <source>
        <dbReference type="ARBA" id="ARBA00008814"/>
    </source>
</evidence>
<dbReference type="EMBL" id="BAAAQY010000005">
    <property type="protein sequence ID" value="GAA2234412.1"/>
    <property type="molecule type" value="Genomic_DNA"/>
</dbReference>